<gene>
    <name evidence="2" type="ORF">DPMN_179574</name>
</gene>
<evidence type="ECO:0000313" key="3">
    <source>
        <dbReference type="Proteomes" id="UP000828390"/>
    </source>
</evidence>
<protein>
    <submittedName>
        <fullName evidence="2">Uncharacterized protein</fullName>
    </submittedName>
</protein>
<sequence>MLTALPGVSEQEIQDRNEEKNELAKALTRSYEELQKLRTESAQVCTTNDRVSTGI</sequence>
<accession>A0A9D4EGD3</accession>
<comment type="caution">
    <text evidence="2">The sequence shown here is derived from an EMBL/GenBank/DDBJ whole genome shotgun (WGS) entry which is preliminary data.</text>
</comment>
<reference evidence="2" key="1">
    <citation type="journal article" date="2019" name="bioRxiv">
        <title>The Genome of the Zebra Mussel, Dreissena polymorpha: A Resource for Invasive Species Research.</title>
        <authorList>
            <person name="McCartney M.A."/>
            <person name="Auch B."/>
            <person name="Kono T."/>
            <person name="Mallez S."/>
            <person name="Zhang Y."/>
            <person name="Obille A."/>
            <person name="Becker A."/>
            <person name="Abrahante J.E."/>
            <person name="Garbe J."/>
            <person name="Badalamenti J.P."/>
            <person name="Herman A."/>
            <person name="Mangelson H."/>
            <person name="Liachko I."/>
            <person name="Sullivan S."/>
            <person name="Sone E.D."/>
            <person name="Koren S."/>
            <person name="Silverstein K.A.T."/>
            <person name="Beckman K.B."/>
            <person name="Gohl D.M."/>
        </authorList>
    </citation>
    <scope>NUCLEOTIDE SEQUENCE</scope>
    <source>
        <strain evidence="2">Duluth1</strain>
        <tissue evidence="2">Whole animal</tissue>
    </source>
</reference>
<proteinExistence type="predicted"/>
<dbReference type="EMBL" id="JAIWYP010000009">
    <property type="protein sequence ID" value="KAH3778121.1"/>
    <property type="molecule type" value="Genomic_DNA"/>
</dbReference>
<evidence type="ECO:0000256" key="1">
    <source>
        <dbReference type="SAM" id="MobiDB-lite"/>
    </source>
</evidence>
<keyword evidence="3" id="KW-1185">Reference proteome</keyword>
<feature type="region of interest" description="Disordered" evidence="1">
    <location>
        <begin position="1"/>
        <end position="20"/>
    </location>
</feature>
<evidence type="ECO:0000313" key="2">
    <source>
        <dbReference type="EMBL" id="KAH3778121.1"/>
    </source>
</evidence>
<organism evidence="2 3">
    <name type="scientific">Dreissena polymorpha</name>
    <name type="common">Zebra mussel</name>
    <name type="synonym">Mytilus polymorpha</name>
    <dbReference type="NCBI Taxonomy" id="45954"/>
    <lineage>
        <taxon>Eukaryota</taxon>
        <taxon>Metazoa</taxon>
        <taxon>Spiralia</taxon>
        <taxon>Lophotrochozoa</taxon>
        <taxon>Mollusca</taxon>
        <taxon>Bivalvia</taxon>
        <taxon>Autobranchia</taxon>
        <taxon>Heteroconchia</taxon>
        <taxon>Euheterodonta</taxon>
        <taxon>Imparidentia</taxon>
        <taxon>Neoheterodontei</taxon>
        <taxon>Myida</taxon>
        <taxon>Dreissenoidea</taxon>
        <taxon>Dreissenidae</taxon>
        <taxon>Dreissena</taxon>
    </lineage>
</organism>
<reference evidence="2" key="2">
    <citation type="submission" date="2020-11" db="EMBL/GenBank/DDBJ databases">
        <authorList>
            <person name="McCartney M.A."/>
            <person name="Auch B."/>
            <person name="Kono T."/>
            <person name="Mallez S."/>
            <person name="Becker A."/>
            <person name="Gohl D.M."/>
            <person name="Silverstein K.A.T."/>
            <person name="Koren S."/>
            <person name="Bechman K.B."/>
            <person name="Herman A."/>
            <person name="Abrahante J.E."/>
            <person name="Garbe J."/>
        </authorList>
    </citation>
    <scope>NUCLEOTIDE SEQUENCE</scope>
    <source>
        <strain evidence="2">Duluth1</strain>
        <tissue evidence="2">Whole animal</tissue>
    </source>
</reference>
<name>A0A9D4EGD3_DREPO</name>
<dbReference type="AlphaFoldDB" id="A0A9D4EGD3"/>
<dbReference type="Proteomes" id="UP000828390">
    <property type="component" value="Unassembled WGS sequence"/>
</dbReference>